<organism evidence="6 7">
    <name type="scientific">Anaerococcus prevotii (strain ATCC 9321 / DSM 20548 / JCM 6508 / NCTC 11806 / PC1)</name>
    <name type="common">Peptostreptococcus prevotii</name>
    <name type="synonym">Peptococcus prevotii</name>
    <dbReference type="NCBI Taxonomy" id="525919"/>
    <lineage>
        <taxon>Bacteria</taxon>
        <taxon>Bacillati</taxon>
        <taxon>Bacillota</taxon>
        <taxon>Tissierellia</taxon>
        <taxon>Tissierellales</taxon>
        <taxon>Peptoniphilaceae</taxon>
        <taxon>Anaerococcus</taxon>
    </lineage>
</organism>
<dbReference type="RefSeq" id="WP_015777484.1">
    <property type="nucleotide sequence ID" value="NC_013171.1"/>
</dbReference>
<dbReference type="PANTHER" id="PTHR30024">
    <property type="entry name" value="ALIPHATIC SULFONATES-BINDING PROTEIN-RELATED"/>
    <property type="match status" value="1"/>
</dbReference>
<dbReference type="Gene3D" id="3.40.190.10">
    <property type="entry name" value="Periplasmic binding protein-like II"/>
    <property type="match status" value="2"/>
</dbReference>
<keyword evidence="7" id="KW-1185">Reference proteome</keyword>
<feature type="chain" id="PRO_5038739167" evidence="4">
    <location>
        <begin position="22"/>
        <end position="357"/>
    </location>
</feature>
<dbReference type="OrthoDB" id="9802202at2"/>
<evidence type="ECO:0000256" key="2">
    <source>
        <dbReference type="ARBA" id="ARBA00010742"/>
    </source>
</evidence>
<dbReference type="KEGG" id="apr:Apre_0526"/>
<dbReference type="PANTHER" id="PTHR30024:SF47">
    <property type="entry name" value="TAURINE-BINDING PERIPLASMIC PROTEIN"/>
    <property type="match status" value="1"/>
</dbReference>
<evidence type="ECO:0000259" key="5">
    <source>
        <dbReference type="Pfam" id="PF09084"/>
    </source>
</evidence>
<feature type="signal peptide" evidence="4">
    <location>
        <begin position="1"/>
        <end position="21"/>
    </location>
</feature>
<dbReference type="AlphaFoldDB" id="C7RGG2"/>
<dbReference type="GO" id="GO:0042597">
    <property type="term" value="C:periplasmic space"/>
    <property type="evidence" value="ECO:0007669"/>
    <property type="project" value="UniProtKB-SubCell"/>
</dbReference>
<protein>
    <submittedName>
        <fullName evidence="6">ABC-type nitrate/sulfonate/bicarbonate transport systems periplasmic components-like protein</fullName>
    </submittedName>
</protein>
<dbReference type="SUPFAM" id="SSF53850">
    <property type="entry name" value="Periplasmic binding protein-like II"/>
    <property type="match status" value="1"/>
</dbReference>
<evidence type="ECO:0000313" key="6">
    <source>
        <dbReference type="EMBL" id="ACV28573.1"/>
    </source>
</evidence>
<evidence type="ECO:0000256" key="4">
    <source>
        <dbReference type="SAM" id="SignalP"/>
    </source>
</evidence>
<dbReference type="InterPro" id="IPR015168">
    <property type="entry name" value="SsuA/THI5"/>
</dbReference>
<comment type="similarity">
    <text evidence="2">Belongs to the bacterial solute-binding protein SsuA/TauA family.</text>
</comment>
<reference evidence="6 7" key="1">
    <citation type="journal article" date="2009" name="Stand. Genomic Sci.">
        <title>Complete genome sequence of Anaerococcus prevotii type strain (PC1).</title>
        <authorList>
            <person name="Labutti K."/>
            <person name="Pukall R."/>
            <person name="Steenblock K."/>
            <person name="Glavina Del Rio T."/>
            <person name="Tice H."/>
            <person name="Copeland A."/>
            <person name="Cheng J.F."/>
            <person name="Lucas S."/>
            <person name="Chen F."/>
            <person name="Nolan M."/>
            <person name="Bruce D."/>
            <person name="Goodwin L."/>
            <person name="Pitluck S."/>
            <person name="Ivanova N."/>
            <person name="Mavromatis K."/>
            <person name="Ovchinnikova G."/>
            <person name="Pati A."/>
            <person name="Chen A."/>
            <person name="Palaniappan K."/>
            <person name="Land M."/>
            <person name="Hauser L."/>
            <person name="Chang Y.J."/>
            <person name="Jeffries C.D."/>
            <person name="Chain P."/>
            <person name="Saunders E."/>
            <person name="Brettin T."/>
            <person name="Detter J.C."/>
            <person name="Han C."/>
            <person name="Goker M."/>
            <person name="Bristow J."/>
            <person name="Eisen J.A."/>
            <person name="Markowitz V."/>
            <person name="Hugenholtz P."/>
            <person name="Kyrpides N.C."/>
            <person name="Klenk H.P."/>
            <person name="Lapidus A."/>
        </authorList>
    </citation>
    <scope>NUCLEOTIDE SEQUENCE [LARGE SCALE GENOMIC DNA]</scope>
    <source>
        <strain evidence="7">ATCC 9321 / DSM 20548 / JCM 6508 / NCTC 11806 / PC1</strain>
    </source>
</reference>
<evidence type="ECO:0000256" key="3">
    <source>
        <dbReference type="ARBA" id="ARBA00022729"/>
    </source>
</evidence>
<dbReference type="SMR" id="C7RGG2"/>
<accession>C7RGG2</accession>
<dbReference type="PROSITE" id="PS51257">
    <property type="entry name" value="PROKAR_LIPOPROTEIN"/>
    <property type="match status" value="1"/>
</dbReference>
<evidence type="ECO:0000313" key="7">
    <source>
        <dbReference type="Proteomes" id="UP000002294"/>
    </source>
</evidence>
<dbReference type="Proteomes" id="UP000002294">
    <property type="component" value="Chromosome"/>
</dbReference>
<evidence type="ECO:0000256" key="1">
    <source>
        <dbReference type="ARBA" id="ARBA00004418"/>
    </source>
</evidence>
<dbReference type="STRING" id="525919.Apre_0526"/>
<dbReference type="eggNOG" id="COG0715">
    <property type="taxonomic scope" value="Bacteria"/>
</dbReference>
<keyword evidence="3 4" id="KW-0732">Signal</keyword>
<sequence>MKNKKLLAALLIASMSLTACVKNGEDEKIDSKIETSQENMQGENLLDKEHSIKDEPRYGSKIRIGFDGDLCIAGQNIAEIEGYYKEKGLDVEFVNTKQGKDALGTGQIDAMTGEFGGLLVPATKGLNYVFSTSNHSGCKSLYVLDESSYKETKDLENEAVAVTNGIGNSGHNTLLRFLSHDGIDSDKISVKPVDPSAVIQALESGEIKGAVLDDQFAQEFLQAGKIRPIRSLTTDEDFKDEVCCVTAFNRDFVEQNPMIAELVAEQIARGSHYVADNPEDALKKLQDNNLAAGDSKVATELLKTYDYSLDNEDGLETIRAYFDDYKKLGLIDDSKSTDDYIKEYWIPLGNGEVEVVE</sequence>
<proteinExistence type="inferred from homology"/>
<dbReference type="EMBL" id="CP001708">
    <property type="protein sequence ID" value="ACV28573.1"/>
    <property type="molecule type" value="Genomic_DNA"/>
</dbReference>
<gene>
    <name evidence="6" type="ordered locus">Apre_0526</name>
</gene>
<dbReference type="Pfam" id="PF09084">
    <property type="entry name" value="NMT1"/>
    <property type="match status" value="1"/>
</dbReference>
<comment type="subcellular location">
    <subcellularLocation>
        <location evidence="1">Periplasm</location>
    </subcellularLocation>
</comment>
<feature type="domain" description="SsuA/THI5-like" evidence="5">
    <location>
        <begin position="76"/>
        <end position="281"/>
    </location>
</feature>
<dbReference type="HOGENOM" id="CLU_054373_2_0_9"/>
<name>C7RGG2_ANAPD</name>